<keyword evidence="2" id="KW-1185">Reference proteome</keyword>
<reference evidence="2" key="1">
    <citation type="journal article" date="2019" name="Int. J. Syst. Evol. Microbiol.">
        <title>The Global Catalogue of Microorganisms (GCM) 10K type strain sequencing project: providing services to taxonomists for standard genome sequencing and annotation.</title>
        <authorList>
            <consortium name="The Broad Institute Genomics Platform"/>
            <consortium name="The Broad Institute Genome Sequencing Center for Infectious Disease"/>
            <person name="Wu L."/>
            <person name="Ma J."/>
        </authorList>
    </citation>
    <scope>NUCLEOTIDE SEQUENCE [LARGE SCALE GENOMIC DNA]</scope>
    <source>
        <strain evidence="2">JCM 18055</strain>
    </source>
</reference>
<dbReference type="InterPro" id="IPR024747">
    <property type="entry name" value="Pyridox_Oxase-rel"/>
</dbReference>
<dbReference type="Proteomes" id="UP001500325">
    <property type="component" value="Unassembled WGS sequence"/>
</dbReference>
<dbReference type="InterPro" id="IPR012349">
    <property type="entry name" value="Split_barrel_FMN-bd"/>
</dbReference>
<accession>A0ABP8W4E0</accession>
<dbReference type="EMBL" id="BAABIC010000003">
    <property type="protein sequence ID" value="GAA4680380.1"/>
    <property type="molecule type" value="Genomic_DNA"/>
</dbReference>
<sequence>MSETEIALATLSPDECRALLVTHRPRLGRLAFVADGWPLVLPVNFAVDGDGVYVRSAAGSKVAAAARCERVTFQIDHVDEVWEEGWSVLAFGRLRLVEDPVELARARRLPLRPWASGDRPWFLRLEVESLSGRCIAYP</sequence>
<evidence type="ECO:0000313" key="1">
    <source>
        <dbReference type="EMBL" id="GAA4680380.1"/>
    </source>
</evidence>
<evidence type="ECO:0000313" key="2">
    <source>
        <dbReference type="Proteomes" id="UP001500325"/>
    </source>
</evidence>
<dbReference type="RefSeq" id="WP_345378905.1">
    <property type="nucleotide sequence ID" value="NZ_BAABIC010000003.1"/>
</dbReference>
<proteinExistence type="predicted"/>
<comment type="caution">
    <text evidence="1">The sequence shown here is derived from an EMBL/GenBank/DDBJ whole genome shotgun (WGS) entry which is preliminary data.</text>
</comment>
<protein>
    <recommendedName>
        <fullName evidence="3">Pyridoxamine 5'-phosphate oxidase</fullName>
    </recommendedName>
</protein>
<dbReference type="Gene3D" id="2.30.110.10">
    <property type="entry name" value="Electron Transport, Fmn-binding Protein, Chain A"/>
    <property type="match status" value="1"/>
</dbReference>
<organism evidence="1 2">
    <name type="scientific">Pseudonocardia yuanmonensis</name>
    <dbReference type="NCBI Taxonomy" id="1095914"/>
    <lineage>
        <taxon>Bacteria</taxon>
        <taxon>Bacillati</taxon>
        <taxon>Actinomycetota</taxon>
        <taxon>Actinomycetes</taxon>
        <taxon>Pseudonocardiales</taxon>
        <taxon>Pseudonocardiaceae</taxon>
        <taxon>Pseudonocardia</taxon>
    </lineage>
</organism>
<name>A0ABP8W4E0_9PSEU</name>
<gene>
    <name evidence="1" type="ORF">GCM10023215_12230</name>
</gene>
<dbReference type="SUPFAM" id="SSF50475">
    <property type="entry name" value="FMN-binding split barrel"/>
    <property type="match status" value="1"/>
</dbReference>
<dbReference type="Pfam" id="PF12900">
    <property type="entry name" value="Pyridox_ox_2"/>
    <property type="match status" value="1"/>
</dbReference>
<evidence type="ECO:0008006" key="3">
    <source>
        <dbReference type="Google" id="ProtNLM"/>
    </source>
</evidence>